<evidence type="ECO:0000259" key="1">
    <source>
        <dbReference type="PROSITE" id="PS50228"/>
    </source>
</evidence>
<name>A0A0H5RH01_9EUKA</name>
<feature type="non-terminal residue" evidence="2">
    <location>
        <position position="1"/>
    </location>
</feature>
<dbReference type="GO" id="GO:0030246">
    <property type="term" value="F:carbohydrate binding"/>
    <property type="evidence" value="ECO:0007669"/>
    <property type="project" value="InterPro"/>
</dbReference>
<evidence type="ECO:0000313" key="2">
    <source>
        <dbReference type="EMBL" id="CRZ13016.1"/>
    </source>
</evidence>
<reference evidence="2" key="1">
    <citation type="submission" date="2015-04" db="EMBL/GenBank/DDBJ databases">
        <title>The genome sequence of the plant pathogenic Rhizarian Plasmodiophora brassicae reveals insights in its biotrophic life cycle and the origin of chitin synthesis.</title>
        <authorList>
            <person name="Schwelm A."/>
            <person name="Fogelqvist J."/>
            <person name="Knaust A."/>
            <person name="Julke S."/>
            <person name="Lilja T."/>
            <person name="Dhandapani V."/>
            <person name="Bonilla-Rosso G."/>
            <person name="Karlsson M."/>
            <person name="Shevchenko A."/>
            <person name="Choi S.R."/>
            <person name="Kim H.G."/>
            <person name="Park J.Y."/>
            <person name="Lim Y.P."/>
            <person name="Ludwig-Muller J."/>
            <person name="Dixelius C."/>
        </authorList>
    </citation>
    <scope>NUCLEOTIDE SEQUENCE</scope>
    <source>
        <tissue evidence="2">Potato root galls</tissue>
    </source>
</reference>
<organism evidence="2">
    <name type="scientific">Spongospora subterranea</name>
    <dbReference type="NCBI Taxonomy" id="70186"/>
    <lineage>
        <taxon>Eukaryota</taxon>
        <taxon>Sar</taxon>
        <taxon>Rhizaria</taxon>
        <taxon>Endomyxa</taxon>
        <taxon>Phytomyxea</taxon>
        <taxon>Plasmodiophorida</taxon>
        <taxon>Plasmodiophoridae</taxon>
        <taxon>Spongospora</taxon>
    </lineage>
</organism>
<dbReference type="Pfam" id="PF02140">
    <property type="entry name" value="SUEL_Lectin"/>
    <property type="match status" value="1"/>
</dbReference>
<protein>
    <recommendedName>
        <fullName evidence="1">SUEL-type lectin domain-containing protein</fullName>
    </recommendedName>
</protein>
<dbReference type="InterPro" id="IPR043159">
    <property type="entry name" value="Lectin_gal-bd_sf"/>
</dbReference>
<dbReference type="EMBL" id="HACM01012574">
    <property type="protein sequence ID" value="CRZ13016.1"/>
    <property type="molecule type" value="Transcribed_RNA"/>
</dbReference>
<feature type="domain" description="SUEL-type lectin" evidence="1">
    <location>
        <begin position="61"/>
        <end position="140"/>
    </location>
</feature>
<dbReference type="CDD" id="cd22823">
    <property type="entry name" value="Gal_Rha_Lectin"/>
    <property type="match status" value="1"/>
</dbReference>
<accession>A0A0H5RH01</accession>
<dbReference type="Gene3D" id="2.60.120.740">
    <property type="match status" value="1"/>
</dbReference>
<sequence>YDNNGQWISNGASNGYFNSNGQWISTGSSNGFFNSNGQWIAGSGSGEGIGLAGVMSCVSSSVGQPNITLSCAPGTVVTSVNAAAYGVNPGSCPSNVLTTGQTCTNNVTTSVQTMCLYQNQCNVNVNTQVLGSPISSGQQCSIGT</sequence>
<feature type="non-terminal residue" evidence="2">
    <location>
        <position position="144"/>
    </location>
</feature>
<proteinExistence type="predicted"/>
<dbReference type="AlphaFoldDB" id="A0A0H5RH01"/>
<dbReference type="InterPro" id="IPR000922">
    <property type="entry name" value="Lectin_gal-bd_dom"/>
</dbReference>
<dbReference type="PROSITE" id="PS50228">
    <property type="entry name" value="SUEL_LECTIN"/>
    <property type="match status" value="1"/>
</dbReference>